<evidence type="ECO:0000313" key="3">
    <source>
        <dbReference type="Proteomes" id="UP000500767"/>
    </source>
</evidence>
<dbReference type="EMBL" id="CP053712">
    <property type="protein sequence ID" value="QKE93842.1"/>
    <property type="molecule type" value="Genomic_DNA"/>
</dbReference>
<organism evidence="2 3">
    <name type="scientific">Lichenicola cladoniae</name>
    <dbReference type="NCBI Taxonomy" id="1484109"/>
    <lineage>
        <taxon>Bacteria</taxon>
        <taxon>Pseudomonadati</taxon>
        <taxon>Pseudomonadota</taxon>
        <taxon>Alphaproteobacteria</taxon>
        <taxon>Acetobacterales</taxon>
        <taxon>Acetobacteraceae</taxon>
        <taxon>Lichenicola</taxon>
    </lineage>
</organism>
<keyword evidence="2" id="KW-0614">Plasmid</keyword>
<dbReference type="SUPFAM" id="SSF51905">
    <property type="entry name" value="FAD/NAD(P)-binding domain"/>
    <property type="match status" value="1"/>
</dbReference>
<dbReference type="InterPro" id="IPR038732">
    <property type="entry name" value="HpyO/CreE_NAD-binding"/>
</dbReference>
<dbReference type="RefSeq" id="WP_171837417.1">
    <property type="nucleotide sequence ID" value="NZ_CP053712.1"/>
</dbReference>
<accession>A0A6M8HZM0</accession>
<dbReference type="Proteomes" id="UP000500767">
    <property type="component" value="Plasmid unnamed5"/>
</dbReference>
<dbReference type="PANTHER" id="PTHR40254:SF1">
    <property type="entry name" value="BLR0577 PROTEIN"/>
    <property type="match status" value="1"/>
</dbReference>
<evidence type="ECO:0000313" key="2">
    <source>
        <dbReference type="EMBL" id="QKE93842.1"/>
    </source>
</evidence>
<dbReference type="KEGG" id="lck:HN018_27260"/>
<feature type="domain" description="FAD-dependent urate hydroxylase HpyO/Asp monooxygenase CreE-like FAD/NAD(P)-binding" evidence="1">
    <location>
        <begin position="14"/>
        <end position="161"/>
    </location>
</feature>
<keyword evidence="3" id="KW-1185">Reference proteome</keyword>
<dbReference type="Gene3D" id="3.50.50.60">
    <property type="entry name" value="FAD/NAD(P)-binding domain"/>
    <property type="match status" value="1"/>
</dbReference>
<geneLocation type="plasmid" evidence="2 3">
    <name>unnamed5</name>
</geneLocation>
<dbReference type="PRINTS" id="PR00368">
    <property type="entry name" value="FADPNR"/>
</dbReference>
<reference evidence="2 3" key="1">
    <citation type="journal article" date="2014" name="World J. Microbiol. Biotechnol.">
        <title>Biodiversity and physiological characteristics of Antarctic and Arctic lichens-associated bacteria.</title>
        <authorList>
            <person name="Lee Y.M."/>
            <person name="Kim E.H."/>
            <person name="Lee H.K."/>
            <person name="Hong S.G."/>
        </authorList>
    </citation>
    <scope>NUCLEOTIDE SEQUENCE [LARGE SCALE GENOMIC DNA]</scope>
    <source>
        <strain evidence="2 3">PAMC 26569</strain>
        <plasmid evidence="2">unnamed5</plasmid>
    </source>
</reference>
<sequence length="479" mass="52206">MSSRQESVPVRHVVIVGAGFSGTLAALKLLTSDPTLHIHLVDSSEHVGRGLAYGACAPQHLLNVPVNRLEVGLTPGFGQWLSGRCDVLEENFGSLADAFLPRALFGDYMEERLQEALAAAPARLTVIRSEVVSLLELPRRGVLLRDGREIPVDVIVLATGNLPPRAPLPPQSPVRDDRAYVPDPWAPRALDGIDPDRLVVLVGTGLTMVDTVMRLRGEGHRGQIHAVSRRGLTPLDHRSGGAWPPFVDLSVARSPLAIMRQIRSAATMAAAQDVPWQRVIDAVRPMTSRIWTEWSKNERRRFLRHLRPYWDAHRHRLAPRVARRLHEALSSGSLTIWSGGIVDCRPRDGGLDVDVRPHGSSTPSTLEASRMINCTGPRTDYASIGMPLFADLRRRGLVQPDELALGIETDGCAACGRDGHPSSWLFAVGPLTRPAWWEITAVPEIAAQIDHFVSALTSTALDADRASLAATFIDLGAGI</sequence>
<protein>
    <submittedName>
        <fullName evidence="2">FAD-dependent oxidoreductase</fullName>
    </submittedName>
</protein>
<gene>
    <name evidence="2" type="ORF">HN018_27260</name>
</gene>
<name>A0A6M8HZM0_9PROT</name>
<dbReference type="InterPro" id="IPR036188">
    <property type="entry name" value="FAD/NAD-bd_sf"/>
</dbReference>
<dbReference type="PANTHER" id="PTHR40254">
    <property type="entry name" value="BLR0577 PROTEIN"/>
    <property type="match status" value="1"/>
</dbReference>
<dbReference type="AlphaFoldDB" id="A0A6M8HZM0"/>
<dbReference type="InterPro" id="IPR052189">
    <property type="entry name" value="L-asp_N-monooxygenase_NS-form"/>
</dbReference>
<proteinExistence type="predicted"/>
<dbReference type="Pfam" id="PF13454">
    <property type="entry name" value="NAD_binding_9"/>
    <property type="match status" value="1"/>
</dbReference>
<evidence type="ECO:0000259" key="1">
    <source>
        <dbReference type="Pfam" id="PF13454"/>
    </source>
</evidence>